<evidence type="ECO:0000313" key="2">
    <source>
        <dbReference type="EMBL" id="MBB4013420.1"/>
    </source>
</evidence>
<organism evidence="2 3">
    <name type="scientific">Niveibacterium umoris</name>
    <dbReference type="NCBI Taxonomy" id="1193620"/>
    <lineage>
        <taxon>Bacteria</taxon>
        <taxon>Pseudomonadati</taxon>
        <taxon>Pseudomonadota</taxon>
        <taxon>Betaproteobacteria</taxon>
        <taxon>Rhodocyclales</taxon>
        <taxon>Rhodocyclaceae</taxon>
        <taxon>Niveibacterium</taxon>
    </lineage>
</organism>
<evidence type="ECO:0000313" key="3">
    <source>
        <dbReference type="Proteomes" id="UP000561045"/>
    </source>
</evidence>
<dbReference type="EMBL" id="JACIET010000002">
    <property type="protein sequence ID" value="MBB4013420.1"/>
    <property type="molecule type" value="Genomic_DNA"/>
</dbReference>
<dbReference type="AlphaFoldDB" id="A0A840BKC3"/>
<sequence length="672" mass="74477">MKTGSIMDSLSAIEGQGMEALEEALVKPLKKVVVIDDAYASADPADIDGEAVSRFRDTLLDVPKRLTQVKREFHRPGLDPSVPLHLDELLQDTATVARLWALRKRQAWSWLVETVFRKYAEDLEEKRGALEGLEGFLNEQKWRVNRVSKFDPSTLDVTGYQVIFLDFYLKDERDPERSLARAAQLAQLIIDARQKGALKQYPLVVLMSSRPGAAEQQGAFKERTGLRADFFCFVEKNQIAQQLMPKLRRMLEGYHGKQSWAHMLDEFWLGAIRAAKTLRQNLSKIEPSEIALLHEAELAVEEARLPDYLSWLVSESLASSLLEDAGVRGLGAQLPDLIGHSAFPGTVPPGSRLAEMHVRSVMRLDLTDDLPETKSSPVQLGDLFARLNGDGTPKEFLLVVDQSCDLARPHSSQKTVVLCLRCVPQEISDVALAFYRTAYGSVDLVSMTCGEGQKYYLASWDPVNPTTPELAELSHRRGSIKRVARLKPVAALARQEDLTQRVGRIGQPVAPPSVTAYRAKLVLIGKDGFQKEFDATKEPWASVVIVQGRHMPKPDPVGGGAASKKKPPTTTTLSLTSDFGEWLSGKLDRAHLADAQASSQAKLLKQHLAAGTVQRVSFESGDQIKASLGQAWRRASLKKPPTSIHCVFDKTIPKDLTDAMIVLLLTPYEQQL</sequence>
<keyword evidence="3" id="KW-1185">Reference proteome</keyword>
<accession>A0A840BKC3</accession>
<gene>
    <name evidence="2" type="ORF">GGR36_002766</name>
</gene>
<dbReference type="RefSeq" id="WP_183635296.1">
    <property type="nucleotide sequence ID" value="NZ_BAABLE010000005.1"/>
</dbReference>
<feature type="region of interest" description="Disordered" evidence="1">
    <location>
        <begin position="551"/>
        <end position="571"/>
    </location>
</feature>
<evidence type="ECO:0000256" key="1">
    <source>
        <dbReference type="SAM" id="MobiDB-lite"/>
    </source>
</evidence>
<name>A0A840BKC3_9RHOO</name>
<protein>
    <submittedName>
        <fullName evidence="2">Uncharacterized protein</fullName>
    </submittedName>
</protein>
<comment type="caution">
    <text evidence="2">The sequence shown here is derived from an EMBL/GenBank/DDBJ whole genome shotgun (WGS) entry which is preliminary data.</text>
</comment>
<proteinExistence type="predicted"/>
<dbReference type="Proteomes" id="UP000561045">
    <property type="component" value="Unassembled WGS sequence"/>
</dbReference>
<reference evidence="2 3" key="1">
    <citation type="submission" date="2020-08" db="EMBL/GenBank/DDBJ databases">
        <title>Genomic Encyclopedia of Type Strains, Phase IV (KMG-IV): sequencing the most valuable type-strain genomes for metagenomic binning, comparative biology and taxonomic classification.</title>
        <authorList>
            <person name="Goeker M."/>
        </authorList>
    </citation>
    <scope>NUCLEOTIDE SEQUENCE [LARGE SCALE GENOMIC DNA]</scope>
    <source>
        <strain evidence="2 3">DSM 106739</strain>
    </source>
</reference>